<proteinExistence type="predicted"/>
<feature type="non-terminal residue" evidence="3">
    <location>
        <position position="1"/>
    </location>
</feature>
<dbReference type="EMBL" id="JOJR01000294">
    <property type="protein sequence ID" value="RCN40253.1"/>
    <property type="molecule type" value="Genomic_DNA"/>
</dbReference>
<evidence type="ECO:0000256" key="1">
    <source>
        <dbReference type="SAM" id="MobiDB-lite"/>
    </source>
</evidence>
<organism evidence="3 4">
    <name type="scientific">Ancylostoma caninum</name>
    <name type="common">Dog hookworm</name>
    <dbReference type="NCBI Taxonomy" id="29170"/>
    <lineage>
        <taxon>Eukaryota</taxon>
        <taxon>Metazoa</taxon>
        <taxon>Ecdysozoa</taxon>
        <taxon>Nematoda</taxon>
        <taxon>Chromadorea</taxon>
        <taxon>Rhabditida</taxon>
        <taxon>Rhabditina</taxon>
        <taxon>Rhabditomorpha</taxon>
        <taxon>Strongyloidea</taxon>
        <taxon>Ancylostomatidae</taxon>
        <taxon>Ancylostomatinae</taxon>
        <taxon>Ancylostoma</taxon>
    </lineage>
</organism>
<evidence type="ECO:0000256" key="2">
    <source>
        <dbReference type="SAM" id="SignalP"/>
    </source>
</evidence>
<evidence type="ECO:0008006" key="5">
    <source>
        <dbReference type="Google" id="ProtNLM"/>
    </source>
</evidence>
<dbReference type="Pfam" id="PF10246">
    <property type="entry name" value="MRP-S35"/>
    <property type="match status" value="1"/>
</dbReference>
<dbReference type="PANTHER" id="PTHR13447:SF2">
    <property type="entry name" value="SMALL RIBOSOMAL SUBUNIT PROTEIN BS1M"/>
    <property type="match status" value="1"/>
</dbReference>
<gene>
    <name evidence="3" type="ORF">ANCCAN_13784</name>
</gene>
<feature type="signal peptide" evidence="2">
    <location>
        <begin position="1"/>
        <end position="22"/>
    </location>
</feature>
<dbReference type="AlphaFoldDB" id="A0A368G750"/>
<dbReference type="STRING" id="29170.A0A368G750"/>
<sequence length="297" mass="32539">LFFQCLLLQSKLFHVFWLSIDAERQLVHSVTVFPDSLAAGDSPLDSTAVCSQQSVAASTQPNAVVHVTTKAVLPTPDTQLFVQMMEKERRARQHGAEADDRSFLAKYVMRVVARTLKLGSTLIRASTFRYCSAAESSGSNATPATPSSSTDDFDEFVDSLGRDITDMNKGLTFSRMLRQSKFVQLGDFNGRLVTGRIVHRVQDDLYIDFGLKFNAVCKAPAVNSEAYREGATVLLRLHDPELSERFLGSEHDLTLLEADATLVRLLRPASGRGSEKARMPRKASDDAPAADAVPATA</sequence>
<dbReference type="InterPro" id="IPR019375">
    <property type="entry name" value="Ribosomal_bS1m"/>
</dbReference>
<reference evidence="3 4" key="1">
    <citation type="submission" date="2014-10" db="EMBL/GenBank/DDBJ databases">
        <title>Draft genome of the hookworm Ancylostoma caninum.</title>
        <authorList>
            <person name="Mitreva M."/>
        </authorList>
    </citation>
    <scope>NUCLEOTIDE SEQUENCE [LARGE SCALE GENOMIC DNA]</scope>
    <source>
        <strain evidence="3 4">Baltimore</strain>
    </source>
</reference>
<keyword evidence="4" id="KW-1185">Reference proteome</keyword>
<feature type="compositionally biased region" description="Basic and acidic residues" evidence="1">
    <location>
        <begin position="273"/>
        <end position="285"/>
    </location>
</feature>
<feature type="region of interest" description="Disordered" evidence="1">
    <location>
        <begin position="271"/>
        <end position="297"/>
    </location>
</feature>
<feature type="chain" id="PRO_5017041421" description="S1 motif domain-containing protein" evidence="2">
    <location>
        <begin position="23"/>
        <end position="297"/>
    </location>
</feature>
<dbReference type="GO" id="GO:0005763">
    <property type="term" value="C:mitochondrial small ribosomal subunit"/>
    <property type="evidence" value="ECO:0007669"/>
    <property type="project" value="TreeGrafter"/>
</dbReference>
<evidence type="ECO:0000313" key="3">
    <source>
        <dbReference type="EMBL" id="RCN40253.1"/>
    </source>
</evidence>
<comment type="caution">
    <text evidence="3">The sequence shown here is derived from an EMBL/GenBank/DDBJ whole genome shotgun (WGS) entry which is preliminary data.</text>
</comment>
<name>A0A368G750_ANCCA</name>
<feature type="compositionally biased region" description="Low complexity" evidence="1">
    <location>
        <begin position="286"/>
        <end position="297"/>
    </location>
</feature>
<dbReference type="Proteomes" id="UP000252519">
    <property type="component" value="Unassembled WGS sequence"/>
</dbReference>
<dbReference type="OrthoDB" id="6020229at2759"/>
<dbReference type="PANTHER" id="PTHR13447">
    <property type="entry name" value="MITOCHONDRIAL 28S RIBOSOMAL PROTEIN S28"/>
    <property type="match status" value="1"/>
</dbReference>
<keyword evidence="2" id="KW-0732">Signal</keyword>
<accession>A0A368G750</accession>
<protein>
    <recommendedName>
        <fullName evidence="5">S1 motif domain-containing protein</fullName>
    </recommendedName>
</protein>
<evidence type="ECO:0000313" key="4">
    <source>
        <dbReference type="Proteomes" id="UP000252519"/>
    </source>
</evidence>
<dbReference type="Pfam" id="PF21203">
    <property type="entry name" value="ECM10"/>
    <property type="match status" value="1"/>
</dbReference>